<reference evidence="10" key="1">
    <citation type="journal article" date="2019" name="Int. J. Syst. Evol. Microbiol.">
        <title>The Global Catalogue of Microorganisms (GCM) 10K type strain sequencing project: providing services to taxonomists for standard genome sequencing and annotation.</title>
        <authorList>
            <consortium name="The Broad Institute Genomics Platform"/>
            <consortium name="The Broad Institute Genome Sequencing Center for Infectious Disease"/>
            <person name="Wu L."/>
            <person name="Ma J."/>
        </authorList>
    </citation>
    <scope>NUCLEOTIDE SEQUENCE [LARGE SCALE GENOMIC DNA]</scope>
    <source>
        <strain evidence="10">JCM 31920</strain>
    </source>
</reference>
<feature type="transmembrane region" description="Helical" evidence="6">
    <location>
        <begin position="390"/>
        <end position="406"/>
    </location>
</feature>
<evidence type="ECO:0000256" key="2">
    <source>
        <dbReference type="ARBA" id="ARBA00022475"/>
    </source>
</evidence>
<evidence type="ECO:0000256" key="1">
    <source>
        <dbReference type="ARBA" id="ARBA00004651"/>
    </source>
</evidence>
<evidence type="ECO:0000256" key="5">
    <source>
        <dbReference type="ARBA" id="ARBA00023136"/>
    </source>
</evidence>
<dbReference type="PANTHER" id="PTHR30619:SF1">
    <property type="entry name" value="RECOMBINATION PROTEIN 2"/>
    <property type="match status" value="1"/>
</dbReference>
<dbReference type="Pfam" id="PF13567">
    <property type="entry name" value="DUF4131"/>
    <property type="match status" value="1"/>
</dbReference>
<comment type="caution">
    <text evidence="9">The sequence shown here is derived from an EMBL/GenBank/DDBJ whole genome shotgun (WGS) entry which is preliminary data.</text>
</comment>
<dbReference type="Pfam" id="PF03772">
    <property type="entry name" value="Competence"/>
    <property type="match status" value="1"/>
</dbReference>
<feature type="domain" description="DUF4131" evidence="8">
    <location>
        <begin position="7"/>
        <end position="134"/>
    </location>
</feature>
<evidence type="ECO:0000256" key="4">
    <source>
        <dbReference type="ARBA" id="ARBA00022989"/>
    </source>
</evidence>
<dbReference type="InterPro" id="IPR004477">
    <property type="entry name" value="ComEC_N"/>
</dbReference>
<protein>
    <recommendedName>
        <fullName evidence="11">Competence protein ComEC</fullName>
    </recommendedName>
</protein>
<dbReference type="InterPro" id="IPR052159">
    <property type="entry name" value="Competence_DNA_uptake"/>
</dbReference>
<sequence>MRIIPVAGIFLLGWSAGFVQSVEFTRRLTEADRADYLAYQVRITDLPERREKNTRYKATVEALLCRDTTIRINSRAIIYFSNDLQLNLPVGQRLAIKGKLVRPPDAGSEMGFSYRKYLERNGIPWIGFVKKKEHLVWFDGNRFSPGTIIASLTGKAEQLFRAHLPDADAFGLVKAMILGRREDIRPELNQAFTDSGTVHVLSVSGLHVAVFFSVLHFIFGPLRNLPRGRQLYLVTISAILIVYAVITGLPASVQRATLMCLTWMTGQNLSRKHQPLNTLGIAAFFILLSDPAAFYDVGFQLSFLAMLGIFLWMKPIQSWYTTENRILKHIRDLFAMSIAAQLMTLPLILYYFSQFPTYFLLANLFVVDLAGMLIPAAIGLLVLGATGFETLAGWIGQLISLIAWVINRTVEFPRELPYHVIDHLYLDPIQALLLLVVLLGVYSAWIARLKKAIVFTAAAALGFCIYSAVSVLNDYRHPLVQVVSNGNRLIFKSRSILYIIDKQPVEKNAGISEIETGKYLARYGGNAVRIELQ</sequence>
<keyword evidence="3 6" id="KW-0812">Transmembrane</keyword>
<dbReference type="NCBIfam" id="TIGR00360">
    <property type="entry name" value="ComEC_N-term"/>
    <property type="match status" value="1"/>
</dbReference>
<proteinExistence type="predicted"/>
<evidence type="ECO:0000256" key="3">
    <source>
        <dbReference type="ARBA" id="ARBA00022692"/>
    </source>
</evidence>
<evidence type="ECO:0000313" key="10">
    <source>
        <dbReference type="Proteomes" id="UP001501508"/>
    </source>
</evidence>
<dbReference type="PANTHER" id="PTHR30619">
    <property type="entry name" value="DNA INTERNALIZATION/COMPETENCE PROTEIN COMEC/REC2"/>
    <property type="match status" value="1"/>
</dbReference>
<keyword evidence="2" id="KW-1003">Cell membrane</keyword>
<evidence type="ECO:0000259" key="7">
    <source>
        <dbReference type="Pfam" id="PF03772"/>
    </source>
</evidence>
<feature type="transmembrane region" description="Helical" evidence="6">
    <location>
        <begin position="198"/>
        <end position="219"/>
    </location>
</feature>
<evidence type="ECO:0008006" key="11">
    <source>
        <dbReference type="Google" id="ProtNLM"/>
    </source>
</evidence>
<gene>
    <name evidence="9" type="ORF">GCM10023091_05280</name>
</gene>
<dbReference type="Proteomes" id="UP001501508">
    <property type="component" value="Unassembled WGS sequence"/>
</dbReference>
<comment type="subcellular location">
    <subcellularLocation>
        <location evidence="1">Cell membrane</location>
        <topology evidence="1">Multi-pass membrane protein</topology>
    </subcellularLocation>
</comment>
<feature type="transmembrane region" description="Helical" evidence="6">
    <location>
        <begin position="426"/>
        <end position="445"/>
    </location>
</feature>
<dbReference type="InterPro" id="IPR025405">
    <property type="entry name" value="DUF4131"/>
</dbReference>
<feature type="transmembrane region" description="Helical" evidence="6">
    <location>
        <begin position="333"/>
        <end position="352"/>
    </location>
</feature>
<feature type="transmembrane region" description="Helical" evidence="6">
    <location>
        <begin position="452"/>
        <end position="472"/>
    </location>
</feature>
<feature type="transmembrane region" description="Helical" evidence="6">
    <location>
        <begin position="292"/>
        <end position="312"/>
    </location>
</feature>
<keyword evidence="10" id="KW-1185">Reference proteome</keyword>
<evidence type="ECO:0000313" key="9">
    <source>
        <dbReference type="EMBL" id="GAA4432721.1"/>
    </source>
</evidence>
<feature type="domain" description="ComEC/Rec2-related protein" evidence="7">
    <location>
        <begin position="176"/>
        <end position="444"/>
    </location>
</feature>
<evidence type="ECO:0000256" key="6">
    <source>
        <dbReference type="SAM" id="Phobius"/>
    </source>
</evidence>
<keyword evidence="5 6" id="KW-0472">Membrane</keyword>
<evidence type="ECO:0000259" key="8">
    <source>
        <dbReference type="Pfam" id="PF13567"/>
    </source>
</evidence>
<accession>A0ABP8LMU8</accession>
<name>A0ABP8LMU8_9BACT</name>
<feature type="transmembrane region" description="Helical" evidence="6">
    <location>
        <begin position="231"/>
        <end position="253"/>
    </location>
</feature>
<feature type="transmembrane region" description="Helical" evidence="6">
    <location>
        <begin position="358"/>
        <end position="383"/>
    </location>
</feature>
<dbReference type="EMBL" id="BAABEY010000002">
    <property type="protein sequence ID" value="GAA4432721.1"/>
    <property type="molecule type" value="Genomic_DNA"/>
</dbReference>
<keyword evidence="4 6" id="KW-1133">Transmembrane helix</keyword>
<organism evidence="9 10">
    <name type="scientific">Ravibacter arvi</name>
    <dbReference type="NCBI Taxonomy" id="2051041"/>
    <lineage>
        <taxon>Bacteria</taxon>
        <taxon>Pseudomonadati</taxon>
        <taxon>Bacteroidota</taxon>
        <taxon>Cytophagia</taxon>
        <taxon>Cytophagales</taxon>
        <taxon>Spirosomataceae</taxon>
        <taxon>Ravibacter</taxon>
    </lineage>
</organism>